<sequence>MIEARTCVLERSEEESSNIHGEWTGGTMQRAFYHLRLASCYESFNSHSFARSSVMPDILSLSLSLSRLLLYQTTQPPTCTVRIDRDERLNDVFARSPHASTFL</sequence>
<evidence type="ECO:0000313" key="1">
    <source>
        <dbReference type="EMBL" id="KAK9294795.1"/>
    </source>
</evidence>
<name>A0AAW0ZAY2_9HYME</name>
<gene>
    <name evidence="1" type="ORF">QLX08_010696</name>
</gene>
<comment type="caution">
    <text evidence="1">The sequence shown here is derived from an EMBL/GenBank/DDBJ whole genome shotgun (WGS) entry which is preliminary data.</text>
</comment>
<proteinExistence type="predicted"/>
<dbReference type="EMBL" id="JAWNGG020000300">
    <property type="protein sequence ID" value="KAK9294795.1"/>
    <property type="molecule type" value="Genomic_DNA"/>
</dbReference>
<keyword evidence="2" id="KW-1185">Reference proteome</keyword>
<reference evidence="1 2" key="1">
    <citation type="submission" date="2024-05" db="EMBL/GenBank/DDBJ databases">
        <title>The nuclear and mitochondrial genome assemblies of Tetragonisca angustula (Apidae: Meliponini), a tiny yet remarkable pollinator in the Neotropics.</title>
        <authorList>
            <person name="Ferrari R."/>
            <person name="Ricardo P.C."/>
            <person name="Dias F.C."/>
            <person name="Araujo N.S."/>
            <person name="Soares D.O."/>
            <person name="Zhou Q.-S."/>
            <person name="Zhu C.-D."/>
            <person name="Coutinho L."/>
            <person name="Airas M.C."/>
            <person name="Batista T.M."/>
        </authorList>
    </citation>
    <scope>NUCLEOTIDE SEQUENCE [LARGE SCALE GENOMIC DNA]</scope>
    <source>
        <strain evidence="1">ASF017062</strain>
        <tissue evidence="1">Abdomen</tissue>
    </source>
</reference>
<dbReference type="Proteomes" id="UP001432146">
    <property type="component" value="Unassembled WGS sequence"/>
</dbReference>
<protein>
    <submittedName>
        <fullName evidence="1">Uncharacterized protein</fullName>
    </submittedName>
</protein>
<accession>A0AAW0ZAY2</accession>
<dbReference type="AlphaFoldDB" id="A0AAW0ZAY2"/>
<organism evidence="1 2">
    <name type="scientific">Tetragonisca angustula</name>
    <dbReference type="NCBI Taxonomy" id="166442"/>
    <lineage>
        <taxon>Eukaryota</taxon>
        <taxon>Metazoa</taxon>
        <taxon>Ecdysozoa</taxon>
        <taxon>Arthropoda</taxon>
        <taxon>Hexapoda</taxon>
        <taxon>Insecta</taxon>
        <taxon>Pterygota</taxon>
        <taxon>Neoptera</taxon>
        <taxon>Endopterygota</taxon>
        <taxon>Hymenoptera</taxon>
        <taxon>Apocrita</taxon>
        <taxon>Aculeata</taxon>
        <taxon>Apoidea</taxon>
        <taxon>Anthophila</taxon>
        <taxon>Apidae</taxon>
        <taxon>Tetragonisca</taxon>
    </lineage>
</organism>
<evidence type="ECO:0000313" key="2">
    <source>
        <dbReference type="Proteomes" id="UP001432146"/>
    </source>
</evidence>